<comment type="subcellular location">
    <subcellularLocation>
        <location evidence="1">Cell membrane</location>
        <topology evidence="1">Single-pass type II membrane protein</topology>
    </subcellularLocation>
</comment>
<dbReference type="Pfam" id="PF00150">
    <property type="entry name" value="Cellulase"/>
    <property type="match status" value="1"/>
</dbReference>
<dbReference type="InterPro" id="IPR017853">
    <property type="entry name" value="GH"/>
</dbReference>
<comment type="function">
    <text evidence="13">Glucosidase involved in the degradation of cellulosic biomass. Active on lichenan.</text>
</comment>
<sequence length="452" mass="49073">MMKMLAALVALVAPLTALAAPPRFDGPVEAITPLRAEMRGLHRLNNATIAGRAIFPSGGIRGVNVGAWFVFEPYMAWDRWHAMGGDWDCGNCNNCVNDEYALTRKLGQSNANSVFANHWNTWITQDDVNLMKQYGINSVRIPIGFWIIANVHQNGDEFYPRGGLNYLRAGCKRFRDAGISVLLDLHAAPGAQVAGNPFAGRCVSSPGFWNTANFNRLNAAAAELTRLIHNEPANFGSVWGLQALNEPPTNGNDTPGYYQFMQGFVSAVRGAENSLNVAEASRISAVFMDVSWQWQNNAGNPAYTENGGNAYDSHLYYSFGAVRPSSPCGPNGCVSATLASHVSFACSGGGGRIKSDADQYNTPLFLGEWWLLPLGGTFGNFDQTSARRFGDAQKRGFSPEGGQGGAGWYFWSWKMTNSDSDGSNHMRSYKDAVAQGYLPSNAASYYNSSVCN</sequence>
<dbReference type="InterPro" id="IPR001547">
    <property type="entry name" value="Glyco_hydro_5"/>
</dbReference>
<evidence type="ECO:0000256" key="11">
    <source>
        <dbReference type="ARBA" id="ARBA00023316"/>
    </source>
</evidence>
<keyword evidence="7" id="KW-1133">Transmembrane helix</keyword>
<keyword evidence="5 16" id="KW-0378">Hydrolase</keyword>
<feature type="chain" id="PRO_5007861607" description="glucan 1,3-beta-glucosidase" evidence="17">
    <location>
        <begin position="20"/>
        <end position="452"/>
    </location>
</feature>
<evidence type="ECO:0000256" key="14">
    <source>
        <dbReference type="ARBA" id="ARBA00038929"/>
    </source>
</evidence>
<evidence type="ECO:0000256" key="10">
    <source>
        <dbReference type="ARBA" id="ARBA00023295"/>
    </source>
</evidence>
<keyword evidence="6" id="KW-0735">Signal-anchor</keyword>
<evidence type="ECO:0000256" key="7">
    <source>
        <dbReference type="ARBA" id="ARBA00022989"/>
    </source>
</evidence>
<comment type="similarity">
    <text evidence="2 16">Belongs to the glycosyl hydrolase 5 (cellulase A) family.</text>
</comment>
<dbReference type="Proteomes" id="UP000077266">
    <property type="component" value="Unassembled WGS sequence"/>
</dbReference>
<evidence type="ECO:0000256" key="2">
    <source>
        <dbReference type="ARBA" id="ARBA00005641"/>
    </source>
</evidence>
<evidence type="ECO:0000256" key="13">
    <source>
        <dbReference type="ARBA" id="ARBA00037126"/>
    </source>
</evidence>
<evidence type="ECO:0000313" key="19">
    <source>
        <dbReference type="EMBL" id="KZV97496.1"/>
    </source>
</evidence>
<evidence type="ECO:0000256" key="16">
    <source>
        <dbReference type="RuleBase" id="RU361153"/>
    </source>
</evidence>
<dbReference type="STRING" id="1314781.A0A165L875"/>
<dbReference type="PANTHER" id="PTHR31297">
    <property type="entry name" value="GLUCAN ENDO-1,6-BETA-GLUCOSIDASE B"/>
    <property type="match status" value="1"/>
</dbReference>
<keyword evidence="20" id="KW-1185">Reference proteome</keyword>
<dbReference type="GO" id="GO:0005576">
    <property type="term" value="C:extracellular region"/>
    <property type="evidence" value="ECO:0007669"/>
    <property type="project" value="TreeGrafter"/>
</dbReference>
<dbReference type="InterPro" id="IPR050386">
    <property type="entry name" value="Glycosyl_hydrolase_5"/>
</dbReference>
<dbReference type="GO" id="GO:0009986">
    <property type="term" value="C:cell surface"/>
    <property type="evidence" value="ECO:0007669"/>
    <property type="project" value="TreeGrafter"/>
</dbReference>
<comment type="catalytic activity">
    <reaction evidence="12">
        <text>Successive hydrolysis of beta-D-glucose units from the non-reducing ends of (1-&gt;3)-beta-D-glucans, releasing alpha-glucose.</text>
        <dbReference type="EC" id="3.2.1.58"/>
    </reaction>
</comment>
<name>A0A165L875_EXIGL</name>
<keyword evidence="11" id="KW-0961">Cell wall biogenesis/degradation</keyword>
<evidence type="ECO:0000259" key="18">
    <source>
        <dbReference type="Pfam" id="PF00150"/>
    </source>
</evidence>
<accession>A0A165L875</accession>
<keyword evidence="8" id="KW-0472">Membrane</keyword>
<dbReference type="Gene3D" id="3.20.20.80">
    <property type="entry name" value="Glycosidases"/>
    <property type="match status" value="1"/>
</dbReference>
<dbReference type="PANTHER" id="PTHR31297:SF34">
    <property type="entry name" value="GLUCAN 1,3-BETA-GLUCOSIDASE 2"/>
    <property type="match status" value="1"/>
</dbReference>
<evidence type="ECO:0000256" key="12">
    <source>
        <dbReference type="ARBA" id="ARBA00036824"/>
    </source>
</evidence>
<dbReference type="GO" id="GO:0009251">
    <property type="term" value="P:glucan catabolic process"/>
    <property type="evidence" value="ECO:0007669"/>
    <property type="project" value="TreeGrafter"/>
</dbReference>
<keyword evidence="3" id="KW-1003">Cell membrane</keyword>
<dbReference type="EC" id="3.2.1.58" evidence="14"/>
<evidence type="ECO:0000256" key="17">
    <source>
        <dbReference type="SAM" id="SignalP"/>
    </source>
</evidence>
<reference evidence="19 20" key="1">
    <citation type="journal article" date="2016" name="Mol. Biol. Evol.">
        <title>Comparative Genomics of Early-Diverging Mushroom-Forming Fungi Provides Insights into the Origins of Lignocellulose Decay Capabilities.</title>
        <authorList>
            <person name="Nagy L.G."/>
            <person name="Riley R."/>
            <person name="Tritt A."/>
            <person name="Adam C."/>
            <person name="Daum C."/>
            <person name="Floudas D."/>
            <person name="Sun H."/>
            <person name="Yadav J.S."/>
            <person name="Pangilinan J."/>
            <person name="Larsson K.H."/>
            <person name="Matsuura K."/>
            <person name="Barry K."/>
            <person name="Labutti K."/>
            <person name="Kuo R."/>
            <person name="Ohm R.A."/>
            <person name="Bhattacharya S.S."/>
            <person name="Shirouzu T."/>
            <person name="Yoshinaga Y."/>
            <person name="Martin F.M."/>
            <person name="Grigoriev I.V."/>
            <person name="Hibbett D.S."/>
        </authorList>
    </citation>
    <scope>NUCLEOTIDE SEQUENCE [LARGE SCALE GENOMIC DNA]</scope>
    <source>
        <strain evidence="19 20">HHB12029</strain>
    </source>
</reference>
<organism evidence="19 20">
    <name type="scientific">Exidia glandulosa HHB12029</name>
    <dbReference type="NCBI Taxonomy" id="1314781"/>
    <lineage>
        <taxon>Eukaryota</taxon>
        <taxon>Fungi</taxon>
        <taxon>Dikarya</taxon>
        <taxon>Basidiomycota</taxon>
        <taxon>Agaricomycotina</taxon>
        <taxon>Agaricomycetes</taxon>
        <taxon>Auriculariales</taxon>
        <taxon>Exidiaceae</taxon>
        <taxon>Exidia</taxon>
    </lineage>
</organism>
<evidence type="ECO:0000256" key="3">
    <source>
        <dbReference type="ARBA" id="ARBA00022475"/>
    </source>
</evidence>
<evidence type="ECO:0000256" key="1">
    <source>
        <dbReference type="ARBA" id="ARBA00004401"/>
    </source>
</evidence>
<protein>
    <recommendedName>
        <fullName evidence="14">glucan 1,3-beta-glucosidase</fullName>
        <ecNumber evidence="14">3.2.1.58</ecNumber>
    </recommendedName>
    <alternativeName>
        <fullName evidence="15">Exo-1,3-beta-glucanase D</fullName>
    </alternativeName>
</protein>
<dbReference type="OrthoDB" id="1887033at2759"/>
<dbReference type="EMBL" id="KV425929">
    <property type="protein sequence ID" value="KZV97496.1"/>
    <property type="molecule type" value="Genomic_DNA"/>
</dbReference>
<keyword evidence="17" id="KW-0732">Signal</keyword>
<keyword evidence="4" id="KW-0812">Transmembrane</keyword>
<evidence type="ECO:0000256" key="4">
    <source>
        <dbReference type="ARBA" id="ARBA00022692"/>
    </source>
</evidence>
<keyword evidence="9" id="KW-0325">Glycoprotein</keyword>
<proteinExistence type="inferred from homology"/>
<gene>
    <name evidence="19" type="ORF">EXIGLDRAFT_812494</name>
</gene>
<feature type="signal peptide" evidence="17">
    <location>
        <begin position="1"/>
        <end position="19"/>
    </location>
</feature>
<dbReference type="SUPFAM" id="SSF51445">
    <property type="entry name" value="(Trans)glycosidases"/>
    <property type="match status" value="1"/>
</dbReference>
<evidence type="ECO:0000256" key="9">
    <source>
        <dbReference type="ARBA" id="ARBA00023180"/>
    </source>
</evidence>
<evidence type="ECO:0000256" key="5">
    <source>
        <dbReference type="ARBA" id="ARBA00022801"/>
    </source>
</evidence>
<feature type="domain" description="Glycoside hydrolase family 5" evidence="18">
    <location>
        <begin position="117"/>
        <end position="317"/>
    </location>
</feature>
<dbReference type="GO" id="GO:0071555">
    <property type="term" value="P:cell wall organization"/>
    <property type="evidence" value="ECO:0007669"/>
    <property type="project" value="UniProtKB-KW"/>
</dbReference>
<dbReference type="AlphaFoldDB" id="A0A165L875"/>
<dbReference type="InParanoid" id="A0A165L875"/>
<evidence type="ECO:0000313" key="20">
    <source>
        <dbReference type="Proteomes" id="UP000077266"/>
    </source>
</evidence>
<dbReference type="GO" id="GO:0005886">
    <property type="term" value="C:plasma membrane"/>
    <property type="evidence" value="ECO:0007669"/>
    <property type="project" value="UniProtKB-SubCell"/>
</dbReference>
<keyword evidence="10 16" id="KW-0326">Glycosidase</keyword>
<evidence type="ECO:0000256" key="8">
    <source>
        <dbReference type="ARBA" id="ARBA00023136"/>
    </source>
</evidence>
<dbReference type="GO" id="GO:0004338">
    <property type="term" value="F:glucan exo-1,3-beta-glucosidase activity"/>
    <property type="evidence" value="ECO:0007669"/>
    <property type="project" value="UniProtKB-EC"/>
</dbReference>
<evidence type="ECO:0000256" key="15">
    <source>
        <dbReference type="ARBA" id="ARBA00041260"/>
    </source>
</evidence>
<evidence type="ECO:0000256" key="6">
    <source>
        <dbReference type="ARBA" id="ARBA00022968"/>
    </source>
</evidence>